<dbReference type="GO" id="GO:0009055">
    <property type="term" value="F:electron transfer activity"/>
    <property type="evidence" value="ECO:0007669"/>
    <property type="project" value="InterPro"/>
</dbReference>
<dbReference type="FunFam" id="3.40.50.360:FF:000001">
    <property type="entry name" value="NAD(P)H dehydrogenase (Quinone) FQR1-like"/>
    <property type="match status" value="1"/>
</dbReference>
<evidence type="ECO:0000256" key="3">
    <source>
        <dbReference type="ARBA" id="ARBA00022630"/>
    </source>
</evidence>
<accession>A0A2A5WFQ9</accession>
<organism evidence="6 7">
    <name type="scientific">OM182 bacterium MED-G28</name>
    <dbReference type="NCBI Taxonomy" id="1986256"/>
    <lineage>
        <taxon>Bacteria</taxon>
        <taxon>Pseudomonadati</taxon>
        <taxon>Pseudomonadota</taxon>
        <taxon>Gammaproteobacteria</taxon>
        <taxon>OMG group</taxon>
        <taxon>OM182 clade</taxon>
    </lineage>
</organism>
<comment type="caution">
    <text evidence="6">The sequence shown here is derived from an EMBL/GenBank/DDBJ whole genome shotgun (WGS) entry which is preliminary data.</text>
</comment>
<dbReference type="InterPro" id="IPR010089">
    <property type="entry name" value="Flavoprotein_WrbA-like"/>
</dbReference>
<dbReference type="PROSITE" id="PS50902">
    <property type="entry name" value="FLAVODOXIN_LIKE"/>
    <property type="match status" value="1"/>
</dbReference>
<dbReference type="GO" id="GO:0003955">
    <property type="term" value="F:NAD(P)H dehydrogenase (quinone) activity"/>
    <property type="evidence" value="ECO:0007669"/>
    <property type="project" value="InterPro"/>
</dbReference>
<evidence type="ECO:0000256" key="1">
    <source>
        <dbReference type="ARBA" id="ARBA00001917"/>
    </source>
</evidence>
<name>A0A2A5WFQ9_9GAMM</name>
<evidence type="ECO:0000256" key="4">
    <source>
        <dbReference type="ARBA" id="ARBA00022643"/>
    </source>
</evidence>
<dbReference type="NCBIfam" id="TIGR01755">
    <property type="entry name" value="flav_wrbA"/>
    <property type="match status" value="1"/>
</dbReference>
<dbReference type="Proteomes" id="UP000219329">
    <property type="component" value="Unassembled WGS sequence"/>
</dbReference>
<keyword evidence="4" id="KW-0288">FMN</keyword>
<reference evidence="6 7" key="1">
    <citation type="submission" date="2017-08" db="EMBL/GenBank/DDBJ databases">
        <title>Fine stratification of microbial communities through a metagenomic profile of the photic zone.</title>
        <authorList>
            <person name="Haro-Moreno J.M."/>
            <person name="Lopez-Perez M."/>
            <person name="De La Torre J."/>
            <person name="Picazo A."/>
            <person name="Camacho A."/>
            <person name="Rodriguez-Valera F."/>
        </authorList>
    </citation>
    <scope>NUCLEOTIDE SEQUENCE [LARGE SCALE GENOMIC DNA]</scope>
    <source>
        <strain evidence="6">MED-G28</strain>
    </source>
</reference>
<gene>
    <name evidence="6" type="ORF">CNF02_01355</name>
</gene>
<dbReference type="SUPFAM" id="SSF52218">
    <property type="entry name" value="Flavoproteins"/>
    <property type="match status" value="1"/>
</dbReference>
<sequence>MPVSYILVLYCSRNGATEKMAQLIGRGVEETTGIEARIRTVPAVSPNTEATEPPVPESGAIYCTEDDLRNCAGLALGSPTRFGNMASALKHFIDSTGSIWASGALIDKPVGTFTSTASLHGGQEITLLTMAIPMLHHGMIYCGIPYSEPALNATLTGGTPYGASHVAGSESKNVISSHESELCHALGKRLAIISARLRQ</sequence>
<feature type="domain" description="Flavodoxin-like" evidence="5">
    <location>
        <begin position="6"/>
        <end position="191"/>
    </location>
</feature>
<dbReference type="EMBL" id="NTJZ01000001">
    <property type="protein sequence ID" value="PDH35385.1"/>
    <property type="molecule type" value="Genomic_DNA"/>
</dbReference>
<comment type="similarity">
    <text evidence="2">Belongs to the WrbA family.</text>
</comment>
<dbReference type="Pfam" id="PF03358">
    <property type="entry name" value="FMN_red"/>
    <property type="match status" value="1"/>
</dbReference>
<dbReference type="Gene3D" id="3.40.50.360">
    <property type="match status" value="1"/>
</dbReference>
<protein>
    <submittedName>
        <fullName evidence="6">NAD(P)H-quinone oxidoreductase</fullName>
    </submittedName>
</protein>
<proteinExistence type="inferred from homology"/>
<evidence type="ECO:0000313" key="6">
    <source>
        <dbReference type="EMBL" id="PDH35385.1"/>
    </source>
</evidence>
<dbReference type="InterPro" id="IPR029039">
    <property type="entry name" value="Flavoprotein-like_sf"/>
</dbReference>
<evidence type="ECO:0000256" key="2">
    <source>
        <dbReference type="ARBA" id="ARBA00006961"/>
    </source>
</evidence>
<dbReference type="InterPro" id="IPR008254">
    <property type="entry name" value="Flavodoxin/NO_synth"/>
</dbReference>
<evidence type="ECO:0000313" key="7">
    <source>
        <dbReference type="Proteomes" id="UP000219329"/>
    </source>
</evidence>
<dbReference type="AlphaFoldDB" id="A0A2A5WFQ9"/>
<dbReference type="NCBIfam" id="NF002999">
    <property type="entry name" value="PRK03767.1"/>
    <property type="match status" value="1"/>
</dbReference>
<dbReference type="InterPro" id="IPR001226">
    <property type="entry name" value="Flavodoxin_CS"/>
</dbReference>
<dbReference type="GO" id="GO:0016020">
    <property type="term" value="C:membrane"/>
    <property type="evidence" value="ECO:0007669"/>
    <property type="project" value="TreeGrafter"/>
</dbReference>
<dbReference type="PANTHER" id="PTHR30546:SF23">
    <property type="entry name" value="FLAVOPROTEIN-LIKE PROTEIN YCP4-RELATED"/>
    <property type="match status" value="1"/>
</dbReference>
<comment type="cofactor">
    <cofactor evidence="1">
        <name>FMN</name>
        <dbReference type="ChEBI" id="CHEBI:58210"/>
    </cofactor>
</comment>
<evidence type="ECO:0000259" key="5">
    <source>
        <dbReference type="PROSITE" id="PS50902"/>
    </source>
</evidence>
<keyword evidence="3" id="KW-0285">Flavoprotein</keyword>
<dbReference type="PANTHER" id="PTHR30546">
    <property type="entry name" value="FLAVODOXIN-RELATED PROTEIN WRBA-RELATED"/>
    <property type="match status" value="1"/>
</dbReference>
<dbReference type="InterPro" id="IPR005025">
    <property type="entry name" value="FMN_Rdtase-like_dom"/>
</dbReference>
<dbReference type="GO" id="GO:0010181">
    <property type="term" value="F:FMN binding"/>
    <property type="evidence" value="ECO:0007669"/>
    <property type="project" value="InterPro"/>
</dbReference>
<dbReference type="PROSITE" id="PS00201">
    <property type="entry name" value="FLAVODOXIN"/>
    <property type="match status" value="1"/>
</dbReference>